<gene>
    <name evidence="2" type="ORF">F2P44_15225</name>
</gene>
<evidence type="ECO:0000256" key="1">
    <source>
        <dbReference type="SAM" id="SignalP"/>
    </source>
</evidence>
<keyword evidence="1" id="KW-0732">Signal</keyword>
<evidence type="ECO:0008006" key="4">
    <source>
        <dbReference type="Google" id="ProtNLM"/>
    </source>
</evidence>
<comment type="caution">
    <text evidence="2">The sequence shown here is derived from an EMBL/GenBank/DDBJ whole genome shotgun (WGS) entry which is preliminary data.</text>
</comment>
<evidence type="ECO:0000313" key="2">
    <source>
        <dbReference type="EMBL" id="NHZ80613.1"/>
    </source>
</evidence>
<dbReference type="RefSeq" id="WP_167087837.1">
    <property type="nucleotide sequence ID" value="NZ_WHJG01000014.1"/>
</dbReference>
<accession>A0ABX0N5M2</accession>
<dbReference type="Proteomes" id="UP000621455">
    <property type="component" value="Unassembled WGS sequence"/>
</dbReference>
<sequence length="560" mass="60845">MRTWAMWAIALLAGTAQAGADSPKRWVSADDVRLRAHPGADGKVRAVLMRGTEMNLDGSARTNGFCAASGAGTAGYVACDFLSAKPVARSQAGVDGVDGAQRWVSGSALTLREAPLPTSAAVTRLPLNTVVKLVREDGASGYCEVRSVTGAVGYTACRYLARTPVILANVQGYRHDDSAPMPADYDPERVFWLQPSWSALEQYADFLKKRYPKLPQQGPFPRNEALERMKAHLALGTHGRKPAPYASWSSMQRLALQYGAVDKETRRLQAQGKIDAPGLLTREQEARQIAADLSDSLGLWGELHNASESEGARRIAAVVGALAFTEVQPSLFRTDEQIAPPKATAEQASGRFGIVFRQLVNPRPKPAQLGEDDNSPGLYDMLSRTDALVRSVQRVQLNRDGQLRVTPSVLRKTDTLWRYADEPECWGWTPGFAFGDADAGPWRFFGNEAAATRKTALNPPGSLFAFYTTLDLPPGSAARREAAMTLDRGKTGFIRGTHLYYDIDADGIADLAVWEGEGKGPGHLDGPTLTDDRWYRLVLVNINGSWKVLGSDNFAYGCGC</sequence>
<reference evidence="2 3" key="1">
    <citation type="submission" date="2019-10" db="EMBL/GenBank/DDBJ databases">
        <title>Taxonomy of Antarctic Massilia spp.: description of Massilia rubra sp. nov., Massilia aquatica sp. nov., Massilia mucilaginosa sp. nov., Massilia frigida sp. nov. isolated from streams, lakes and regoliths.</title>
        <authorList>
            <person name="Holochova P."/>
            <person name="Sedlacek I."/>
            <person name="Kralova S."/>
            <person name="Maslanova I."/>
            <person name="Busse H.-J."/>
            <person name="Stankova E."/>
            <person name="Vrbovska V."/>
            <person name="Kovarovic V."/>
            <person name="Bartak M."/>
            <person name="Svec P."/>
            <person name="Pantucek R."/>
        </authorList>
    </citation>
    <scope>NUCLEOTIDE SEQUENCE [LARGE SCALE GENOMIC DNA]</scope>
    <source>
        <strain evidence="2 3">CCM 8695</strain>
    </source>
</reference>
<keyword evidence="3" id="KW-1185">Reference proteome</keyword>
<proteinExistence type="predicted"/>
<evidence type="ECO:0000313" key="3">
    <source>
        <dbReference type="Proteomes" id="UP000621455"/>
    </source>
</evidence>
<protein>
    <recommendedName>
        <fullName evidence="4">SH3 domain-containing protein</fullName>
    </recommendedName>
</protein>
<dbReference type="EMBL" id="WHJG01000014">
    <property type="protein sequence ID" value="NHZ80613.1"/>
    <property type="molecule type" value="Genomic_DNA"/>
</dbReference>
<name>A0ABX0N5M2_9BURK</name>
<organism evidence="2 3">
    <name type="scientific">Massilia frigida</name>
    <dbReference type="NCBI Taxonomy" id="2609281"/>
    <lineage>
        <taxon>Bacteria</taxon>
        <taxon>Pseudomonadati</taxon>
        <taxon>Pseudomonadota</taxon>
        <taxon>Betaproteobacteria</taxon>
        <taxon>Burkholderiales</taxon>
        <taxon>Oxalobacteraceae</taxon>
        <taxon>Telluria group</taxon>
        <taxon>Massilia</taxon>
    </lineage>
</organism>
<feature type="signal peptide" evidence="1">
    <location>
        <begin position="1"/>
        <end position="18"/>
    </location>
</feature>
<feature type="chain" id="PRO_5045066989" description="SH3 domain-containing protein" evidence="1">
    <location>
        <begin position="19"/>
        <end position="560"/>
    </location>
</feature>